<dbReference type="Pfam" id="PF13193">
    <property type="entry name" value="AMP-binding_C"/>
    <property type="match status" value="1"/>
</dbReference>
<protein>
    <submittedName>
        <fullName evidence="5">Amino acid adenylation domain protein</fullName>
    </submittedName>
</protein>
<dbReference type="SUPFAM" id="SSF56801">
    <property type="entry name" value="Acetyl-CoA synthetase-like"/>
    <property type="match status" value="2"/>
</dbReference>
<dbReference type="InterPro" id="IPR023213">
    <property type="entry name" value="CAT-like_dom_sf"/>
</dbReference>
<dbReference type="InterPro" id="IPR010071">
    <property type="entry name" value="AA_adenyl_dom"/>
</dbReference>
<dbReference type="FunFam" id="2.30.38.10:FF:000001">
    <property type="entry name" value="Non-ribosomal peptide synthetase PvdI"/>
    <property type="match status" value="1"/>
</dbReference>
<dbReference type="NCBIfam" id="TIGR01733">
    <property type="entry name" value="AA-adenyl-dom"/>
    <property type="match status" value="1"/>
</dbReference>
<dbReference type="GO" id="GO:0047527">
    <property type="term" value="F:2,3-dihydroxybenzoate-serine ligase activity"/>
    <property type="evidence" value="ECO:0007669"/>
    <property type="project" value="TreeGrafter"/>
</dbReference>
<dbReference type="GO" id="GO:0009366">
    <property type="term" value="C:enterobactin synthetase complex"/>
    <property type="evidence" value="ECO:0007669"/>
    <property type="project" value="TreeGrafter"/>
</dbReference>
<reference evidence="5 6" key="1">
    <citation type="submission" date="2013-05" db="EMBL/GenBank/DDBJ databases">
        <title>Draft genome sequence of Rubidibacter lacunae KORDI 51-2.</title>
        <authorList>
            <person name="Choi D.H."/>
            <person name="Noh J.H."/>
            <person name="Kwon K.-K."/>
            <person name="Lee J.-H."/>
            <person name="Ryu J.-Y."/>
        </authorList>
    </citation>
    <scope>NUCLEOTIDE SEQUENCE [LARGE SCALE GENOMIC DNA]</scope>
    <source>
        <strain evidence="5 6">KORDI 51-2</strain>
    </source>
</reference>
<evidence type="ECO:0000256" key="2">
    <source>
        <dbReference type="ARBA" id="ARBA00022450"/>
    </source>
</evidence>
<dbReference type="SUPFAM" id="SSF47336">
    <property type="entry name" value="ACP-like"/>
    <property type="match status" value="2"/>
</dbReference>
<proteinExistence type="predicted"/>
<evidence type="ECO:0000313" key="6">
    <source>
        <dbReference type="Proteomes" id="UP000016960"/>
    </source>
</evidence>
<sequence>MTDFAKRISQLSPEQLARLTKRVRKNPTKPAIPTQSREQPLPVSFAQQRLWWLHELDPDSPVYNVPAAVRLAGPLQVEALLQSFQALGDRHEPLRTVFVPNAASEPLQKILPELEIDLPVTDLQHLDGAVRDAEVERLAVAAAREPFDLAYGPLLRATLLRLAPEYHVLLFNIHHIIADGWSLGVLIRELVQLYEAQVRSQPASLPSLAIQYADYAVWQREQLQGEKLTGLLDFWQEQLRDVPEVLDLPVDRPRPARQSGRGDRVAVRLDGELVQHLQTFSRQSQATTFMVGLAAYFAWLYRYTGRQDLLVGTPVANRNRVQTEGFVGVLINTLALRVRLQPQWSFRQLLDEVRSVVTAASDRQDLPFEKLIEVLAPERSLSHAPLLQVMFGLQADPHQPFSAGDLEITPLASNLGATQFDLFLDLFESSQGVQGTFVYNCDLFDATTVERWARHWQGLLAAAIAEPDTPIDRLPLLNRDERQRIRDWNATQTPLPNWHTMHGGFEAQVARTPEAIALEFEDRRYTYAELNARANRLAAYLRARGVEPETRIGLLLDRTAETLIALLAVLKAGGAYIPLDPAYPAERLQYALTDAGADLAIVRGNDDLAQMALAAGVPVVIDLLAETDAIAQQSAENPAQTPHPAQLAYLIYTSGSTGKPKGVQIPHQAVANFLNAHGRSPGITPQDTLLAVTSLSFDIAVLELLLPLTYGATLLFASHETTLDGAQLAQLLQRATMMQATPASWRLLLASGWDGQPGLKILCGGEALPPDLAAALTDRGSELWNLYGPTETTIWSAQQQIQNDASVAIGRPIANTQTYVLDTQLQPAPVGVAGELFIGGLGLARGYQGRAGLTAERFLPDPFATEPGARMYRTGDLACYRTDGTLQHLGRIDYQVKVRGFRIELGEIEACLHDHPAIAQGVVSAHGDTLVAYLQGETELPATELQQWLRQQLPEYMIPAWFTWLPDFPLTPNRKIDRKALPVPSGEALTANQPYVVPETQRQQTIAAQFAAVLDLPPERVGLHANFFDLGGHSLLATQLISRLRQAFGVEIPLKVLFEATTVADLDRAIAALEQSQTARQALPAIVPLPATERDPANLPLSFAQQRLWFLDRFEGGSATYNIPGSFRIEGVADLDAMQQALDALVARHESLRTYFPLRDGSDSAVQCVLPHLHVPLEIVSAVDLDCIPEDWLIRQTQQPFDLATGPLLRVKVIQLAPNENILSVVMHHIISDGWSSGIFIREIITLYQGYRTGESTELAPLPVQYADYGVWQRQWLEGEVLERQLNYWQQQLAGVPALLELPTDYPRPARRSFQGRVQNIALPPELTAAVKTLAQQQEVTPFMVLLTAFQLLLARYSAQQDIVVGSPIANRNHPEVEGLIGFFVNTLALRTTIDPTATVADLLQQVRHTALDAYAHQDVPFERIIEAVAAERTLAHTPLFQVMFILQNVPTASLELEGITLTPLEVETVAAKFDVTLSLQEGDRGFSGRWEYDSELFTAETIARMATHFEMLLRSMVADVRQPVATLPMLTSRERQQILTDWNNTAVDYPLDNCIHQLFEYQADRTPEAIAAIYGAESINYFTLNARANRLAHALQEFGVKPGILVGLCVERSLDALVSVLGILKAGGAYVPLDPSYPPERLEYMLANSQVPFLITQNAIADRLPEHQAKTVCLDTDWTSKIQPHSTENPTSEVTPDSVAYVIYTSGSTGKPKGVQGLHQGTVNRLYWMWTTYPFEPNERCCQKTSLSFVDSVWEFFGGLLQGIPTVIIPAETVKDPPHLIDTLSTHQISRIVLVPSLLRAILETGSELKDKLPHLKYWVTSGETLETNLCKEFYDKIPNSFLINLYGSSEVSADVTHHETWHSKVDPSPIELASVEFPDSSVRGRLTEPQQPEEKALAEIWKDVLQLEWVGIDDNFFEVGGNNYLSNLTIERLHYLFGIPLPRESLYRAPTIRELVKLLKEHEPEPGKVATIARILQQL</sequence>
<keyword evidence="6" id="KW-1185">Reference proteome</keyword>
<dbReference type="GO" id="GO:0008610">
    <property type="term" value="P:lipid biosynthetic process"/>
    <property type="evidence" value="ECO:0007669"/>
    <property type="project" value="UniProtKB-ARBA"/>
</dbReference>
<dbReference type="Gene3D" id="3.30.559.10">
    <property type="entry name" value="Chloramphenicol acetyltransferase-like domain"/>
    <property type="match status" value="2"/>
</dbReference>
<organism evidence="5 6">
    <name type="scientific">Rubidibacter lacunae KORDI 51-2</name>
    <dbReference type="NCBI Taxonomy" id="582515"/>
    <lineage>
        <taxon>Bacteria</taxon>
        <taxon>Bacillati</taxon>
        <taxon>Cyanobacteriota</taxon>
        <taxon>Cyanophyceae</taxon>
        <taxon>Oscillatoriophycideae</taxon>
        <taxon>Chroococcales</taxon>
        <taxon>Aphanothecaceae</taxon>
        <taxon>Rubidibacter</taxon>
    </lineage>
</organism>
<feature type="domain" description="Carrier" evidence="4">
    <location>
        <begin position="1890"/>
        <end position="1965"/>
    </location>
</feature>
<dbReference type="PATRIC" id="fig|582515.4.peg.1410"/>
<dbReference type="PANTHER" id="PTHR45527">
    <property type="entry name" value="NONRIBOSOMAL PEPTIDE SYNTHETASE"/>
    <property type="match status" value="1"/>
</dbReference>
<dbReference type="FunFam" id="3.40.50.980:FF:000001">
    <property type="entry name" value="Non-ribosomal peptide synthetase"/>
    <property type="match status" value="2"/>
</dbReference>
<keyword evidence="2" id="KW-0596">Phosphopantetheine</keyword>
<dbReference type="InterPro" id="IPR045851">
    <property type="entry name" value="AMP-bd_C_sf"/>
</dbReference>
<keyword evidence="3" id="KW-0597">Phosphoprotein</keyword>
<dbReference type="PROSITE" id="PS00012">
    <property type="entry name" value="PHOSPHOPANTETHEINE"/>
    <property type="match status" value="1"/>
</dbReference>
<dbReference type="eggNOG" id="COG1020">
    <property type="taxonomic scope" value="Bacteria"/>
</dbReference>
<dbReference type="Pfam" id="PF00668">
    <property type="entry name" value="Condensation"/>
    <property type="match status" value="2"/>
</dbReference>
<dbReference type="PROSITE" id="PS00455">
    <property type="entry name" value="AMP_BINDING"/>
    <property type="match status" value="2"/>
</dbReference>
<dbReference type="SMART" id="SM00823">
    <property type="entry name" value="PKS_PP"/>
    <property type="match status" value="1"/>
</dbReference>
<dbReference type="InterPro" id="IPR020806">
    <property type="entry name" value="PKS_PP-bd"/>
</dbReference>
<dbReference type="PANTHER" id="PTHR45527:SF1">
    <property type="entry name" value="FATTY ACID SYNTHASE"/>
    <property type="match status" value="1"/>
</dbReference>
<dbReference type="InterPro" id="IPR020845">
    <property type="entry name" value="AMP-binding_CS"/>
</dbReference>
<dbReference type="PROSITE" id="PS50075">
    <property type="entry name" value="CARRIER"/>
    <property type="match status" value="2"/>
</dbReference>
<dbReference type="InParanoid" id="U5DC50"/>
<dbReference type="SUPFAM" id="SSF52777">
    <property type="entry name" value="CoA-dependent acyltransferases"/>
    <property type="match status" value="4"/>
</dbReference>
<evidence type="ECO:0000259" key="4">
    <source>
        <dbReference type="PROSITE" id="PS50075"/>
    </source>
</evidence>
<dbReference type="InterPro" id="IPR025110">
    <property type="entry name" value="AMP-bd_C"/>
</dbReference>
<dbReference type="Gene3D" id="3.40.50.980">
    <property type="match status" value="4"/>
</dbReference>
<dbReference type="STRING" id="582515.KR51_00012610"/>
<dbReference type="Pfam" id="PF00501">
    <property type="entry name" value="AMP-binding"/>
    <property type="match status" value="2"/>
</dbReference>
<dbReference type="Gene3D" id="1.10.1200.10">
    <property type="entry name" value="ACP-like"/>
    <property type="match status" value="2"/>
</dbReference>
<dbReference type="GO" id="GO:0009239">
    <property type="term" value="P:enterobactin biosynthetic process"/>
    <property type="evidence" value="ECO:0007669"/>
    <property type="project" value="TreeGrafter"/>
</dbReference>
<dbReference type="FunCoup" id="U5DC50">
    <property type="interactions" value="32"/>
</dbReference>
<dbReference type="Gene3D" id="3.30.559.30">
    <property type="entry name" value="Nonribosomal peptide synthetase, condensation domain"/>
    <property type="match status" value="2"/>
</dbReference>
<comment type="caution">
    <text evidence="5">The sequence shown here is derived from an EMBL/GenBank/DDBJ whole genome shotgun (WGS) entry which is preliminary data.</text>
</comment>
<dbReference type="FunFam" id="3.30.559.10:FF:000012">
    <property type="entry name" value="Non-ribosomal peptide synthetase"/>
    <property type="match status" value="1"/>
</dbReference>
<dbReference type="Gene3D" id="2.30.38.10">
    <property type="entry name" value="Luciferase, Domain 3"/>
    <property type="match status" value="1"/>
</dbReference>
<name>U5DC50_9CHRO</name>
<dbReference type="EMBL" id="ASSJ01000034">
    <property type="protein sequence ID" value="ERN42088.1"/>
    <property type="molecule type" value="Genomic_DNA"/>
</dbReference>
<dbReference type="CDD" id="cd19531">
    <property type="entry name" value="LCL_NRPS-like"/>
    <property type="match status" value="2"/>
</dbReference>
<dbReference type="FunFam" id="3.40.50.12780:FF:000012">
    <property type="entry name" value="Non-ribosomal peptide synthetase"/>
    <property type="match status" value="1"/>
</dbReference>
<dbReference type="Pfam" id="PF00550">
    <property type="entry name" value="PP-binding"/>
    <property type="match status" value="2"/>
</dbReference>
<dbReference type="GO" id="GO:0043041">
    <property type="term" value="P:amino acid activation for nonribosomal peptide biosynthetic process"/>
    <property type="evidence" value="ECO:0007669"/>
    <property type="project" value="TreeGrafter"/>
</dbReference>
<evidence type="ECO:0000256" key="1">
    <source>
        <dbReference type="ARBA" id="ARBA00001957"/>
    </source>
</evidence>
<dbReference type="OrthoDB" id="9778383at2"/>
<dbReference type="InterPro" id="IPR001242">
    <property type="entry name" value="Condensation_dom"/>
</dbReference>
<evidence type="ECO:0000313" key="5">
    <source>
        <dbReference type="EMBL" id="ERN42088.1"/>
    </source>
</evidence>
<dbReference type="RefSeq" id="WP_022605758.1">
    <property type="nucleotide sequence ID" value="NZ_ASSJ01000034.1"/>
</dbReference>
<dbReference type="GO" id="GO:0005829">
    <property type="term" value="C:cytosol"/>
    <property type="evidence" value="ECO:0007669"/>
    <property type="project" value="TreeGrafter"/>
</dbReference>
<dbReference type="Gene3D" id="3.30.300.30">
    <property type="match status" value="1"/>
</dbReference>
<gene>
    <name evidence="5" type="ORF">KR51_00012610</name>
</gene>
<dbReference type="InterPro" id="IPR009081">
    <property type="entry name" value="PP-bd_ACP"/>
</dbReference>
<dbReference type="InterPro" id="IPR006162">
    <property type="entry name" value="Ppantetheine_attach_site"/>
</dbReference>
<accession>U5DC50</accession>
<dbReference type="GO" id="GO:0031177">
    <property type="term" value="F:phosphopantetheine binding"/>
    <property type="evidence" value="ECO:0007669"/>
    <property type="project" value="InterPro"/>
</dbReference>
<dbReference type="InterPro" id="IPR036736">
    <property type="entry name" value="ACP-like_sf"/>
</dbReference>
<comment type="cofactor">
    <cofactor evidence="1">
        <name>pantetheine 4'-phosphate</name>
        <dbReference type="ChEBI" id="CHEBI:47942"/>
    </cofactor>
</comment>
<feature type="domain" description="Carrier" evidence="4">
    <location>
        <begin position="997"/>
        <end position="1074"/>
    </location>
</feature>
<dbReference type="CDD" id="cd12116">
    <property type="entry name" value="A_NRPS_Ta1_like"/>
    <property type="match status" value="1"/>
</dbReference>
<dbReference type="Proteomes" id="UP000016960">
    <property type="component" value="Unassembled WGS sequence"/>
</dbReference>
<evidence type="ECO:0000256" key="3">
    <source>
        <dbReference type="ARBA" id="ARBA00022553"/>
    </source>
</evidence>
<dbReference type="InterPro" id="IPR000873">
    <property type="entry name" value="AMP-dep_synth/lig_dom"/>
</dbReference>